<organism evidence="2 3">
    <name type="scientific">Mycobacteroides chelonae</name>
    <name type="common">Mycobacterium chelonae</name>
    <dbReference type="NCBI Taxonomy" id="1774"/>
    <lineage>
        <taxon>Bacteria</taxon>
        <taxon>Bacillati</taxon>
        <taxon>Actinomycetota</taxon>
        <taxon>Actinomycetes</taxon>
        <taxon>Mycobacteriales</taxon>
        <taxon>Mycobacteriaceae</taxon>
        <taxon>Mycobacteroides</taxon>
    </lineage>
</organism>
<gene>
    <name evidence="1" type="ORF">BKG82_25080</name>
    <name evidence="2" type="ORF">BKG84_18860</name>
</gene>
<accession>A0A1S1MC49</accession>
<name>A0A1S1MC49_MYCCH</name>
<evidence type="ECO:0000313" key="2">
    <source>
        <dbReference type="EMBL" id="OHU80143.1"/>
    </source>
</evidence>
<proteinExistence type="predicted"/>
<dbReference type="Proteomes" id="UP000179441">
    <property type="component" value="Unassembled WGS sequence"/>
</dbReference>
<dbReference type="EMBL" id="MLIS01000001">
    <property type="protein sequence ID" value="OHU80143.1"/>
    <property type="molecule type" value="Genomic_DNA"/>
</dbReference>
<sequence length="64" mass="7272">MPGWDPHRTKFCDGSLSAQRETMRMQTPAHGRARLEKLNTVSALFQLIRRHESRDTSADNGHAP</sequence>
<evidence type="ECO:0000313" key="1">
    <source>
        <dbReference type="EMBL" id="OHU47634.1"/>
    </source>
</evidence>
<dbReference type="Proteomes" id="UP000180043">
    <property type="component" value="Unassembled WGS sequence"/>
</dbReference>
<reference evidence="3 4" key="1">
    <citation type="submission" date="2016-10" db="EMBL/GenBank/DDBJ databases">
        <title>Evaluation of Human, Veterinary and Environmental Mycobacterium chelonae Isolates by Core Genome Phylogenomic Analysis, Targeted Gene Comparison, and Anti-microbial Susceptibility Patterns: A Tale of Mistaken Identities.</title>
        <authorList>
            <person name="Fogelson S.B."/>
            <person name="Camus A.C."/>
            <person name="Lorenz W."/>
            <person name="Vasireddy R."/>
            <person name="Vasireddy S."/>
            <person name="Smith T."/>
            <person name="Brown-Elliott B.A."/>
            <person name="Wallace R.J.Jr."/>
            <person name="Hasan N.A."/>
            <person name="Reischl U."/>
            <person name="Sanchez S."/>
        </authorList>
    </citation>
    <scope>NUCLEOTIDE SEQUENCE [LARGE SCALE GENOMIC DNA]</scope>
    <source>
        <strain evidence="1 4">15515</strain>
        <strain evidence="2 3">15518</strain>
    </source>
</reference>
<comment type="caution">
    <text evidence="2">The sequence shown here is derived from an EMBL/GenBank/DDBJ whole genome shotgun (WGS) entry which is preliminary data.</text>
</comment>
<evidence type="ECO:0000313" key="4">
    <source>
        <dbReference type="Proteomes" id="UP000180043"/>
    </source>
</evidence>
<evidence type="ECO:0000313" key="3">
    <source>
        <dbReference type="Proteomes" id="UP000179441"/>
    </source>
</evidence>
<keyword evidence="3" id="KW-1185">Reference proteome</keyword>
<protein>
    <submittedName>
        <fullName evidence="2">Uncharacterized protein</fullName>
    </submittedName>
</protein>
<dbReference type="AlphaFoldDB" id="A0A1S1MC49"/>
<dbReference type="EMBL" id="MLIQ01000032">
    <property type="protein sequence ID" value="OHU47634.1"/>
    <property type="molecule type" value="Genomic_DNA"/>
</dbReference>